<dbReference type="EMBL" id="LAZR01014524">
    <property type="protein sequence ID" value="KKM17112.1"/>
    <property type="molecule type" value="Genomic_DNA"/>
</dbReference>
<name>A0A0F9HPP8_9ZZZZ</name>
<dbReference type="AlphaFoldDB" id="A0A0F9HPP8"/>
<proteinExistence type="predicted"/>
<accession>A0A0F9HPP8</accession>
<evidence type="ECO:0000313" key="1">
    <source>
        <dbReference type="EMBL" id="KKM17112.1"/>
    </source>
</evidence>
<sequence>MCILTKKNIDYNTMLSNIKRIEGFKNIVQAYRVLDLKPSDHYNRGKTPKSTGIPIKRVCKYAVKEGRNLKDILRETSFDEPIPLSENEKSDAKEEINDHVHSKCKMHVIPESQTQFQNKGDKLSHATFVALFTDKKWAREMNEMLLDIEKSDPGKKEVIKAYLRGLVEGLKPKKKPKKMERQTSST</sequence>
<comment type="caution">
    <text evidence="1">The sequence shown here is derived from an EMBL/GenBank/DDBJ whole genome shotgun (WGS) entry which is preliminary data.</text>
</comment>
<protein>
    <submittedName>
        <fullName evidence="1">Uncharacterized protein</fullName>
    </submittedName>
</protein>
<organism evidence="1">
    <name type="scientific">marine sediment metagenome</name>
    <dbReference type="NCBI Taxonomy" id="412755"/>
    <lineage>
        <taxon>unclassified sequences</taxon>
        <taxon>metagenomes</taxon>
        <taxon>ecological metagenomes</taxon>
    </lineage>
</organism>
<reference evidence="1" key="1">
    <citation type="journal article" date="2015" name="Nature">
        <title>Complex archaea that bridge the gap between prokaryotes and eukaryotes.</title>
        <authorList>
            <person name="Spang A."/>
            <person name="Saw J.H."/>
            <person name="Jorgensen S.L."/>
            <person name="Zaremba-Niedzwiedzka K."/>
            <person name="Martijn J."/>
            <person name="Lind A.E."/>
            <person name="van Eijk R."/>
            <person name="Schleper C."/>
            <person name="Guy L."/>
            <person name="Ettema T.J."/>
        </authorList>
    </citation>
    <scope>NUCLEOTIDE SEQUENCE</scope>
</reference>
<gene>
    <name evidence="1" type="ORF">LCGC14_1679070</name>
</gene>